<organism evidence="2 4">
    <name type="scientific">Archangium gephyra</name>
    <dbReference type="NCBI Taxonomy" id="48"/>
    <lineage>
        <taxon>Bacteria</taxon>
        <taxon>Pseudomonadati</taxon>
        <taxon>Myxococcota</taxon>
        <taxon>Myxococcia</taxon>
        <taxon>Myxococcales</taxon>
        <taxon>Cystobacterineae</taxon>
        <taxon>Archangiaceae</taxon>
        <taxon>Archangium</taxon>
    </lineage>
</organism>
<dbReference type="AlphaFoldDB" id="A0AAC8TEQ8"/>
<evidence type="ECO:0000313" key="5">
    <source>
        <dbReference type="Proteomes" id="UP000256345"/>
    </source>
</evidence>
<feature type="domain" description="DUF642" evidence="1">
    <location>
        <begin position="43"/>
        <end position="188"/>
    </location>
</feature>
<protein>
    <submittedName>
        <fullName evidence="3">Uncharacterized protein DUF642</fullName>
    </submittedName>
</protein>
<evidence type="ECO:0000313" key="3">
    <source>
        <dbReference type="EMBL" id="REG22902.1"/>
    </source>
</evidence>
<name>A0AAC8TEQ8_9BACT</name>
<sequence>MKIHLHRKSLLGLGVVLLSACGPDSQEATTPEMGQTSQRLINVLVNGSFETAPSLGYSNYITLSSSTTGLTGWTVQNSVQLMSNTYKTPAQGTRSINLSYGGVTQTFPTVPGAGYTVQFSLSTSPACATSTRTMDVSVNGMTYNFSTASSSWATRSFVFNAAGTSATLVLKNTYTGQVCGPAVDNISVMGP</sequence>
<dbReference type="SUPFAM" id="SSF49785">
    <property type="entry name" value="Galactose-binding domain-like"/>
    <property type="match status" value="1"/>
</dbReference>
<dbReference type="Gene3D" id="2.60.120.260">
    <property type="entry name" value="Galactose-binding domain-like"/>
    <property type="match status" value="1"/>
</dbReference>
<keyword evidence="5" id="KW-1185">Reference proteome</keyword>
<dbReference type="InterPro" id="IPR006946">
    <property type="entry name" value="DGR2-like_dom"/>
</dbReference>
<accession>A0AAC8TEQ8</accession>
<dbReference type="EMBL" id="CP011509">
    <property type="protein sequence ID" value="AKJ03223.1"/>
    <property type="molecule type" value="Genomic_DNA"/>
</dbReference>
<dbReference type="Pfam" id="PF04862">
    <property type="entry name" value="DUF642"/>
    <property type="match status" value="1"/>
</dbReference>
<proteinExistence type="predicted"/>
<dbReference type="InterPro" id="IPR008979">
    <property type="entry name" value="Galactose-bd-like_sf"/>
</dbReference>
<evidence type="ECO:0000313" key="2">
    <source>
        <dbReference type="EMBL" id="AKJ03223.1"/>
    </source>
</evidence>
<gene>
    <name evidence="2" type="ORF">AA314_04849</name>
    <name evidence="3" type="ORF">ATI61_118107</name>
</gene>
<dbReference type="Proteomes" id="UP000035579">
    <property type="component" value="Chromosome"/>
</dbReference>
<dbReference type="Proteomes" id="UP000256345">
    <property type="component" value="Unassembled WGS sequence"/>
</dbReference>
<evidence type="ECO:0000313" key="4">
    <source>
        <dbReference type="Proteomes" id="UP000035579"/>
    </source>
</evidence>
<reference evidence="3 5" key="2">
    <citation type="submission" date="2018-08" db="EMBL/GenBank/DDBJ databases">
        <title>Genomic Encyclopedia of Archaeal and Bacterial Type Strains, Phase II (KMG-II): from individual species to whole genera.</title>
        <authorList>
            <person name="Goeker M."/>
        </authorList>
    </citation>
    <scope>NUCLEOTIDE SEQUENCE [LARGE SCALE GENOMIC DNA]</scope>
    <source>
        <strain evidence="3 5">DSM 2261</strain>
    </source>
</reference>
<dbReference type="KEGG" id="age:AA314_04849"/>
<dbReference type="RefSeq" id="WP_047857345.1">
    <property type="nucleotide sequence ID" value="NZ_CP011509.1"/>
</dbReference>
<evidence type="ECO:0000259" key="1">
    <source>
        <dbReference type="Pfam" id="PF04862"/>
    </source>
</evidence>
<dbReference type="PROSITE" id="PS51257">
    <property type="entry name" value="PROKAR_LIPOPROTEIN"/>
    <property type="match status" value="1"/>
</dbReference>
<reference evidence="2 4" key="1">
    <citation type="submission" date="2015-05" db="EMBL/GenBank/DDBJ databases">
        <title>Genome assembly of Archangium gephyra DSM 2261.</title>
        <authorList>
            <person name="Sharma G."/>
            <person name="Subramanian S."/>
        </authorList>
    </citation>
    <scope>NUCLEOTIDE SEQUENCE [LARGE SCALE GENOMIC DNA]</scope>
    <source>
        <strain evidence="2 4">DSM 2261</strain>
    </source>
</reference>
<dbReference type="EMBL" id="QUMU01000018">
    <property type="protein sequence ID" value="REG22902.1"/>
    <property type="molecule type" value="Genomic_DNA"/>
</dbReference>